<gene>
    <name evidence="3" type="ORF">DBRI00130_LOCUS43406</name>
</gene>
<proteinExistence type="predicted"/>
<protein>
    <submittedName>
        <fullName evidence="3">Uncharacterized protein</fullName>
    </submittedName>
</protein>
<keyword evidence="2" id="KW-0812">Transmembrane</keyword>
<evidence type="ECO:0000256" key="1">
    <source>
        <dbReference type="SAM" id="MobiDB-lite"/>
    </source>
</evidence>
<reference evidence="3" key="1">
    <citation type="submission" date="2021-01" db="EMBL/GenBank/DDBJ databases">
        <authorList>
            <person name="Corre E."/>
            <person name="Pelletier E."/>
            <person name="Niang G."/>
            <person name="Scheremetjew M."/>
            <person name="Finn R."/>
            <person name="Kale V."/>
            <person name="Holt S."/>
            <person name="Cochrane G."/>
            <person name="Meng A."/>
            <person name="Brown T."/>
            <person name="Cohen L."/>
        </authorList>
    </citation>
    <scope>NUCLEOTIDE SEQUENCE</scope>
    <source>
        <strain evidence="3">GSO104</strain>
    </source>
</reference>
<feature type="transmembrane region" description="Helical" evidence="2">
    <location>
        <begin position="102"/>
        <end position="123"/>
    </location>
</feature>
<name>A0A7S4T6I8_9STRA</name>
<feature type="region of interest" description="Disordered" evidence="1">
    <location>
        <begin position="1"/>
        <end position="22"/>
    </location>
</feature>
<feature type="transmembrane region" description="Helical" evidence="2">
    <location>
        <begin position="36"/>
        <end position="57"/>
    </location>
</feature>
<dbReference type="AlphaFoldDB" id="A0A7S4T6I8"/>
<sequence>MLLPMHKNKTLPTMGDSTSTKGGPRLLHDSLKQIPLNIRFGLIGALSNVIFLTGYNATLHQVGESMSDAYVYSVFYVFYIPVGHALQCLFVWGWPDPYLPNLLSNAPIGLTAMALGTFLTRYLDQMNFNDTVDDFLKSSFSMGDESRDSGEEEKNYVSFAVMIATGLWSFILSNLINTPSKKSEKEPEKEL</sequence>
<organism evidence="3">
    <name type="scientific">Ditylum brightwellii</name>
    <dbReference type="NCBI Taxonomy" id="49249"/>
    <lineage>
        <taxon>Eukaryota</taxon>
        <taxon>Sar</taxon>
        <taxon>Stramenopiles</taxon>
        <taxon>Ochrophyta</taxon>
        <taxon>Bacillariophyta</taxon>
        <taxon>Mediophyceae</taxon>
        <taxon>Lithodesmiophycidae</taxon>
        <taxon>Lithodesmiales</taxon>
        <taxon>Lithodesmiaceae</taxon>
        <taxon>Ditylum</taxon>
    </lineage>
</organism>
<accession>A0A7S4T6I8</accession>
<feature type="transmembrane region" description="Helical" evidence="2">
    <location>
        <begin position="156"/>
        <end position="176"/>
    </location>
</feature>
<keyword evidence="2" id="KW-1133">Transmembrane helix</keyword>
<evidence type="ECO:0000313" key="3">
    <source>
        <dbReference type="EMBL" id="CAE4667144.1"/>
    </source>
</evidence>
<feature type="transmembrane region" description="Helical" evidence="2">
    <location>
        <begin position="69"/>
        <end position="90"/>
    </location>
</feature>
<keyword evidence="2" id="KW-0472">Membrane</keyword>
<dbReference type="EMBL" id="HBNS01060309">
    <property type="protein sequence ID" value="CAE4667144.1"/>
    <property type="molecule type" value="Transcribed_RNA"/>
</dbReference>
<evidence type="ECO:0000256" key="2">
    <source>
        <dbReference type="SAM" id="Phobius"/>
    </source>
</evidence>